<evidence type="ECO:0008006" key="3">
    <source>
        <dbReference type="Google" id="ProtNLM"/>
    </source>
</evidence>
<gene>
    <name evidence="1" type="ORF">HMPREF9193_00373</name>
</gene>
<evidence type="ECO:0000313" key="2">
    <source>
        <dbReference type="Proteomes" id="UP000016649"/>
    </source>
</evidence>
<accession>A0ABN0P1K0</accession>
<evidence type="ECO:0000313" key="1">
    <source>
        <dbReference type="EMBL" id="ERJ94401.1"/>
    </source>
</evidence>
<sequence>MPEFAFYGAEFTRIENNMPKLYMKAAKLEQYGGTDAMYVQDAVFTLYDGENVRMEGSCALLSAERNEKRYHFFSHIDIKDYEKNAEVQAENLRWDGTGETLDGGKDDAVSISVSNDNGTVIQVQGTGFSARGIDVTYAFEGKVSGTIETAEAAGNAEQAQSAE</sequence>
<protein>
    <recommendedName>
        <fullName evidence="3">Lipopolysaccharide transport periplasmic protein LptA</fullName>
    </recommendedName>
</protein>
<comment type="caution">
    <text evidence="1">The sequence shown here is derived from an EMBL/GenBank/DDBJ whole genome shotgun (WGS) entry which is preliminary data.</text>
</comment>
<dbReference type="EMBL" id="AWVH01000005">
    <property type="protein sequence ID" value="ERJ94401.1"/>
    <property type="molecule type" value="Genomic_DNA"/>
</dbReference>
<organism evidence="1 2">
    <name type="scientific">Treponema lecithinolyticum ATCC 700332</name>
    <dbReference type="NCBI Taxonomy" id="1321815"/>
    <lineage>
        <taxon>Bacteria</taxon>
        <taxon>Pseudomonadati</taxon>
        <taxon>Spirochaetota</taxon>
        <taxon>Spirochaetia</taxon>
        <taxon>Spirochaetales</taxon>
        <taxon>Treponemataceae</taxon>
        <taxon>Treponema</taxon>
    </lineage>
</organism>
<proteinExistence type="predicted"/>
<reference evidence="1 2" key="1">
    <citation type="submission" date="2013-08" db="EMBL/GenBank/DDBJ databases">
        <authorList>
            <person name="Weinstock G."/>
            <person name="Sodergren E."/>
            <person name="Wylie T."/>
            <person name="Fulton L."/>
            <person name="Fulton R."/>
            <person name="Fronick C."/>
            <person name="O'Laughlin M."/>
            <person name="Godfrey J."/>
            <person name="Miner T."/>
            <person name="Herter B."/>
            <person name="Appelbaum E."/>
            <person name="Cordes M."/>
            <person name="Lek S."/>
            <person name="Wollam A."/>
            <person name="Pepin K.H."/>
            <person name="Palsikar V.B."/>
            <person name="Mitreva M."/>
            <person name="Wilson R.K."/>
        </authorList>
    </citation>
    <scope>NUCLEOTIDE SEQUENCE [LARGE SCALE GENOMIC DNA]</scope>
    <source>
        <strain evidence="1 2">ATCC 700332</strain>
    </source>
</reference>
<keyword evidence="2" id="KW-1185">Reference proteome</keyword>
<name>A0ABN0P1K0_TRELE</name>
<dbReference type="Proteomes" id="UP000016649">
    <property type="component" value="Unassembled WGS sequence"/>
</dbReference>